<dbReference type="PANTHER" id="PTHR47671:SF1">
    <property type="entry name" value="PLECKSTRIN HOMOLOGY DOMAIN-CONTAINING FAMILY G MEMBER 6"/>
    <property type="match status" value="1"/>
</dbReference>
<dbReference type="CDD" id="cd00160">
    <property type="entry name" value="RhoGEF"/>
    <property type="match status" value="1"/>
</dbReference>
<dbReference type="InterPro" id="IPR011993">
    <property type="entry name" value="PH-like_dom_sf"/>
</dbReference>
<dbReference type="PROSITE" id="PS50010">
    <property type="entry name" value="DH_2"/>
    <property type="match status" value="1"/>
</dbReference>
<sequence length="474" mass="54076">MQAFGSPDQGPLEPGFVASRIEAYGGRRAPQPWADGSLQPRGGVPQEPGRRRLQDLVLFNKSPGQSRGLSPLRLRELEHDRKHGHLYGTGPPPSPKSKEVSRVEQLQARLHTFSMFGIPRLPPEDRRRWEIGEGRDGGLAESSWKELVPGHETMSRELCHQQEALWELISTEFIYVKKLKVMTDLLAAGLLNLQRVGLLMEVPAEILFGNVPDLIRVHRSFWEEVLGPVLEETRESGQPMDPLSLQDGFLSFGERFLPYVHYCLQVKRTMEFARHQQEHNYLFQTFVKWCEKHKLSGRQQLGDLLIKPQQRVTKYPLLLRAVFKRSPDPRQREALGAMISAVESFLHHINAQVRRGEEQDNLAAAAQRIGPYDVLEPSSEEVEKKLRPFSVLDLTTPMTGITPHCTRQLLMEGAVRMKEGREGKLDVYLFLFSDALLVTKRQRKTDRAKVIRPPLMLERLVCQSLRDPSTGLHP</sequence>
<name>A0A6I8N0F3_ORNAN</name>
<protein>
    <recommendedName>
        <fullName evidence="2">DH domain-containing protein</fullName>
    </recommendedName>
</protein>
<dbReference type="SUPFAM" id="SSF50729">
    <property type="entry name" value="PH domain-like"/>
    <property type="match status" value="1"/>
</dbReference>
<dbReference type="SUPFAM" id="SSF48065">
    <property type="entry name" value="DBL homology domain (DH-domain)"/>
    <property type="match status" value="1"/>
</dbReference>
<dbReference type="AlphaFoldDB" id="A0A6I8N0F3"/>
<dbReference type="Gene3D" id="2.30.29.30">
    <property type="entry name" value="Pleckstrin-homology domain (PH domain)/Phosphotyrosine-binding domain (PTB)"/>
    <property type="match status" value="1"/>
</dbReference>
<dbReference type="GO" id="GO:0005096">
    <property type="term" value="F:GTPase activator activity"/>
    <property type="evidence" value="ECO:0007669"/>
    <property type="project" value="InterPro"/>
</dbReference>
<evidence type="ECO:0000313" key="3">
    <source>
        <dbReference type="Ensembl" id="ENSOANP00000034404.1"/>
    </source>
</evidence>
<dbReference type="InterPro" id="IPR042918">
    <property type="entry name" value="PLEKHG6"/>
</dbReference>
<dbReference type="InterPro" id="IPR000219">
    <property type="entry name" value="DH_dom"/>
</dbReference>
<proteinExistence type="predicted"/>
<dbReference type="FunFam" id="1.20.900.10:FF:000017">
    <property type="entry name" value="pleckstrin homology domain-containing family G member 5 isoform X1"/>
    <property type="match status" value="1"/>
</dbReference>
<dbReference type="GO" id="GO:0005085">
    <property type="term" value="F:guanyl-nucleotide exchange factor activity"/>
    <property type="evidence" value="ECO:0007669"/>
    <property type="project" value="InterPro"/>
</dbReference>
<dbReference type="InterPro" id="IPR035899">
    <property type="entry name" value="DBL_dom_sf"/>
</dbReference>
<accession>A0A6I8N0F3</accession>
<dbReference type="Ensembl" id="ENSOANT00000071438.1">
    <property type="protein sequence ID" value="ENSOANP00000034404.1"/>
    <property type="gene ID" value="ENSOANG00000038811.1"/>
</dbReference>
<dbReference type="SMART" id="SM00325">
    <property type="entry name" value="RhoGEF"/>
    <property type="match status" value="1"/>
</dbReference>
<dbReference type="Gene3D" id="1.20.900.10">
    <property type="entry name" value="Dbl homology (DH) domain"/>
    <property type="match status" value="1"/>
</dbReference>
<feature type="domain" description="DH" evidence="2">
    <location>
        <begin position="160"/>
        <end position="352"/>
    </location>
</feature>
<dbReference type="OMA" id="LRDPRMC"/>
<dbReference type="PANTHER" id="PTHR47671">
    <property type="entry name" value="PLECKSTRIN DOMAIN-CONTAINING FAMILY G MEMBER 6"/>
    <property type="match status" value="1"/>
</dbReference>
<dbReference type="FunCoup" id="A0A6I8N0F3">
    <property type="interactions" value="169"/>
</dbReference>
<dbReference type="Bgee" id="ENSOANG00000038811">
    <property type="expression patterns" value="Expressed in endometrium and 4 other cell types or tissues"/>
</dbReference>
<organism evidence="3 4">
    <name type="scientific">Ornithorhynchus anatinus</name>
    <name type="common">Duckbill platypus</name>
    <dbReference type="NCBI Taxonomy" id="9258"/>
    <lineage>
        <taxon>Eukaryota</taxon>
        <taxon>Metazoa</taxon>
        <taxon>Chordata</taxon>
        <taxon>Craniata</taxon>
        <taxon>Vertebrata</taxon>
        <taxon>Euteleostomi</taxon>
        <taxon>Mammalia</taxon>
        <taxon>Monotremata</taxon>
        <taxon>Ornithorhynchidae</taxon>
        <taxon>Ornithorhynchus</taxon>
    </lineage>
</organism>
<reference evidence="3" key="2">
    <citation type="submission" date="2025-09" db="UniProtKB">
        <authorList>
            <consortium name="Ensembl"/>
        </authorList>
    </citation>
    <scope>IDENTIFICATION</scope>
    <source>
        <strain evidence="3">Glennie</strain>
    </source>
</reference>
<dbReference type="InParanoid" id="A0A6I8N0F3"/>
<feature type="region of interest" description="Disordered" evidence="1">
    <location>
        <begin position="1"/>
        <end position="70"/>
    </location>
</feature>
<dbReference type="Proteomes" id="UP000002279">
    <property type="component" value="Unplaced"/>
</dbReference>
<evidence type="ECO:0000313" key="4">
    <source>
        <dbReference type="Proteomes" id="UP000002279"/>
    </source>
</evidence>
<evidence type="ECO:0000259" key="2">
    <source>
        <dbReference type="PROSITE" id="PS50010"/>
    </source>
</evidence>
<evidence type="ECO:0000256" key="1">
    <source>
        <dbReference type="SAM" id="MobiDB-lite"/>
    </source>
</evidence>
<dbReference type="Pfam" id="PF00621">
    <property type="entry name" value="RhoGEF"/>
    <property type="match status" value="1"/>
</dbReference>
<reference evidence="3" key="1">
    <citation type="submission" date="2025-08" db="UniProtKB">
        <authorList>
            <consortium name="Ensembl"/>
        </authorList>
    </citation>
    <scope>IDENTIFICATION</scope>
    <source>
        <strain evidence="3">Glennie</strain>
    </source>
</reference>
<dbReference type="GeneTree" id="ENSGT00940000161250"/>
<keyword evidence="4" id="KW-1185">Reference proteome</keyword>